<evidence type="ECO:0000256" key="2">
    <source>
        <dbReference type="ARBA" id="ARBA00022840"/>
    </source>
</evidence>
<dbReference type="Proteomes" id="UP001501321">
    <property type="component" value="Unassembled WGS sequence"/>
</dbReference>
<gene>
    <name evidence="3" type="ORF">GCM10023095_09660</name>
</gene>
<dbReference type="RefSeq" id="WP_345010630.1">
    <property type="nucleotide sequence ID" value="NZ_BAABFC010000007.1"/>
</dbReference>
<accession>A0ABP8Q105</accession>
<protein>
    <submittedName>
        <fullName evidence="3">Hsp70 family protein</fullName>
    </submittedName>
</protein>
<dbReference type="Gene3D" id="3.90.640.10">
    <property type="entry name" value="Actin, Chain A, domain 4"/>
    <property type="match status" value="1"/>
</dbReference>
<dbReference type="PANTHER" id="PTHR42749">
    <property type="entry name" value="CELL SHAPE-DETERMINING PROTEIN MREB"/>
    <property type="match status" value="1"/>
</dbReference>
<dbReference type="EMBL" id="BAABFC010000007">
    <property type="protein sequence ID" value="GAA4495804.1"/>
    <property type="molecule type" value="Genomic_DNA"/>
</dbReference>
<keyword evidence="4" id="KW-1185">Reference proteome</keyword>
<dbReference type="InterPro" id="IPR013126">
    <property type="entry name" value="Hsp_70_fam"/>
</dbReference>
<reference evidence="4" key="1">
    <citation type="journal article" date="2019" name="Int. J. Syst. Evol. Microbiol.">
        <title>The Global Catalogue of Microorganisms (GCM) 10K type strain sequencing project: providing services to taxonomists for standard genome sequencing and annotation.</title>
        <authorList>
            <consortium name="The Broad Institute Genomics Platform"/>
            <consortium name="The Broad Institute Genome Sequencing Center for Infectious Disease"/>
            <person name="Wu L."/>
            <person name="Ma J."/>
        </authorList>
    </citation>
    <scope>NUCLEOTIDE SEQUENCE [LARGE SCALE GENOMIC DNA]</scope>
    <source>
        <strain evidence="4">JCM 32226</strain>
    </source>
</reference>
<keyword evidence="1" id="KW-0547">Nucleotide-binding</keyword>
<dbReference type="InterPro" id="IPR021030">
    <property type="entry name" value="DUF3731"/>
</dbReference>
<evidence type="ECO:0000313" key="4">
    <source>
        <dbReference type="Proteomes" id="UP001501321"/>
    </source>
</evidence>
<evidence type="ECO:0000256" key="1">
    <source>
        <dbReference type="ARBA" id="ARBA00022741"/>
    </source>
</evidence>
<dbReference type="Gene3D" id="3.30.420.40">
    <property type="match status" value="2"/>
</dbReference>
<dbReference type="InterPro" id="IPR043129">
    <property type="entry name" value="ATPase_NBD"/>
</dbReference>
<proteinExistence type="predicted"/>
<organism evidence="3 4">
    <name type="scientific">Pseudaeromonas paramecii</name>
    <dbReference type="NCBI Taxonomy" id="2138166"/>
    <lineage>
        <taxon>Bacteria</taxon>
        <taxon>Pseudomonadati</taxon>
        <taxon>Pseudomonadota</taxon>
        <taxon>Gammaproteobacteria</taxon>
        <taxon>Aeromonadales</taxon>
        <taxon>Aeromonadaceae</taxon>
        <taxon>Pseudaeromonas</taxon>
    </lineage>
</organism>
<keyword evidence="2" id="KW-0067">ATP-binding</keyword>
<dbReference type="PANTHER" id="PTHR42749:SF1">
    <property type="entry name" value="CELL SHAPE-DETERMINING PROTEIN MREB"/>
    <property type="match status" value="1"/>
</dbReference>
<evidence type="ECO:0000313" key="3">
    <source>
        <dbReference type="EMBL" id="GAA4495804.1"/>
    </source>
</evidence>
<name>A0ABP8Q105_9GAMM</name>
<dbReference type="Pfam" id="PF12531">
    <property type="entry name" value="DUF3731"/>
    <property type="match status" value="1"/>
</dbReference>
<dbReference type="Pfam" id="PF00012">
    <property type="entry name" value="HSP70"/>
    <property type="match status" value="1"/>
</dbReference>
<dbReference type="SUPFAM" id="SSF53067">
    <property type="entry name" value="Actin-like ATPase domain"/>
    <property type="match status" value="2"/>
</dbReference>
<dbReference type="CDD" id="cd10170">
    <property type="entry name" value="ASKHA_NBD_HSP70"/>
    <property type="match status" value="1"/>
</dbReference>
<sequence length="874" mass="93605">MGAPAFLVAIDLGTSNIVLAYTPLGGAEPQVQILPIPQSTGPGQWQALPSLPALRFHPGADLDPALISLPWPVGPLAAKQPPAVLGAWARQLGQQQPERLVHSAKSYLALEQAEALHLPPALPAEQGISPLLASAGYLEHLAQAWHWQHPDHPLAQQQIVLTLPASFDEQARQLTLTAAHLAGLTHVTLLEEPLAACHAWLQQPDAQAQLKQCQRLLVCDVGGGTSDFSLLQVAEDGSLRRLRVGEHLMLGGDNMDLALALQAASKLGAAQRLTPRQWPALAQACRPVKEALLGPAAPEALPVTLLGRGSALIGQSQSSRLSAKEVAQLLLEGFFPLVPLTARPQGARSALRQTGLPYPADVAISRHLAAFLDAGGEEPLPDALLLNGGPFASPALAQRLAQQLSQWRGAPVRLLQQTDLDSAVARGAALFGWHRQQGERLIQADVARHYFVQLAGPQGLSWLCLLPRGTPVGAECPLALPLQLQCGAPVQFVLASSTETKNYAPGEPAQAPARLHPLPRLSTRLAGQGQVPVALSAHLDEIGLLALHCAATDGSARRWPLQFNLRGHEQAQPATAALPATVLAPIQGLYGARQATAGLIPRHLRHQLEQRLGPRAQWTSEQARSLADALLIGLPRRRRSAEHEQIWFSLLGYCLRPGLGMPGDPDRVAQLWPLFAQGLQHGHQAGAWDTWWIFWRRLAAGLDEAAQLAVLDEVGAALMPTPPAKVRGDEPLRLIGALERIPVGLKTQVAELVLARLCRQPAAADAWALARLAARQLAYAEADYRLPAATIRPWLAALLALDWGAVPELAFAAVAMSCQGADGLEEPLRQAVLARLDSRQRERWQGWLNGETAADADLLSQLWGDSLPLGLSLA</sequence>
<comment type="caution">
    <text evidence="3">The sequence shown here is derived from an EMBL/GenBank/DDBJ whole genome shotgun (WGS) entry which is preliminary data.</text>
</comment>